<organism evidence="6">
    <name type="scientific">Alexandrium catenella</name>
    <name type="common">Red tide dinoflagellate</name>
    <name type="synonym">Gonyaulax catenella</name>
    <dbReference type="NCBI Taxonomy" id="2925"/>
    <lineage>
        <taxon>Eukaryota</taxon>
        <taxon>Sar</taxon>
        <taxon>Alveolata</taxon>
        <taxon>Dinophyceae</taxon>
        <taxon>Gonyaulacales</taxon>
        <taxon>Pyrocystaceae</taxon>
        <taxon>Alexandrium</taxon>
    </lineage>
</organism>
<dbReference type="PANTHER" id="PTHR21649">
    <property type="entry name" value="CHLOROPHYLL A/B BINDING PROTEIN"/>
    <property type="match status" value="1"/>
</dbReference>
<evidence type="ECO:0000256" key="5">
    <source>
        <dbReference type="PIRSR" id="PIRSR601344-1"/>
    </source>
</evidence>
<name>A0A7S1LL38_ALECA</name>
<evidence type="ECO:0000256" key="1">
    <source>
        <dbReference type="ARBA" id="ARBA00004229"/>
    </source>
</evidence>
<dbReference type="Pfam" id="PF00504">
    <property type="entry name" value="Chloroa_b-bind"/>
    <property type="match status" value="3"/>
</dbReference>
<evidence type="ECO:0000256" key="2">
    <source>
        <dbReference type="ARBA" id="ARBA00022528"/>
    </source>
</evidence>
<gene>
    <name evidence="6" type="ORF">ACAT0790_LOCUS10460</name>
</gene>
<reference evidence="6" key="1">
    <citation type="submission" date="2021-01" db="EMBL/GenBank/DDBJ databases">
        <authorList>
            <person name="Corre E."/>
            <person name="Pelletier E."/>
            <person name="Niang G."/>
            <person name="Scheremetjew M."/>
            <person name="Finn R."/>
            <person name="Kale V."/>
            <person name="Holt S."/>
            <person name="Cochrane G."/>
            <person name="Meng A."/>
            <person name="Brown T."/>
            <person name="Cohen L."/>
        </authorList>
    </citation>
    <scope>NUCLEOTIDE SEQUENCE</scope>
    <source>
        <strain evidence="6">OF101</strain>
    </source>
</reference>
<dbReference type="Gene3D" id="1.10.3460.10">
    <property type="entry name" value="Chlorophyll a/b binding protein domain"/>
    <property type="match status" value="3"/>
</dbReference>
<feature type="binding site" description="axial binding residue" evidence="5">
    <location>
        <position position="249"/>
    </location>
    <ligand>
        <name>chlorophyll a</name>
        <dbReference type="ChEBI" id="CHEBI:58416"/>
        <label>6</label>
    </ligand>
    <ligandPart>
        <name>Mg</name>
        <dbReference type="ChEBI" id="CHEBI:25107"/>
    </ligandPart>
</feature>
<keyword evidence="5" id="KW-0148">Chlorophyll</keyword>
<dbReference type="InterPro" id="IPR001344">
    <property type="entry name" value="Chloro_AB-bd_pln"/>
</dbReference>
<dbReference type="AlphaFoldDB" id="A0A7S1LL38"/>
<keyword evidence="2" id="KW-0150">Chloroplast</keyword>
<comment type="subcellular location">
    <subcellularLocation>
        <location evidence="1">Plastid</location>
        <location evidence="1">Chloroplast</location>
    </subcellularLocation>
</comment>
<dbReference type="GO" id="GO:0009765">
    <property type="term" value="P:photosynthesis, light harvesting"/>
    <property type="evidence" value="ECO:0007669"/>
    <property type="project" value="InterPro"/>
</dbReference>
<dbReference type="EMBL" id="HBGE01017542">
    <property type="protein sequence ID" value="CAD9107164.1"/>
    <property type="molecule type" value="Transcribed_RNA"/>
</dbReference>
<protein>
    <submittedName>
        <fullName evidence="6">Uncharacterized protein</fullName>
    </submittedName>
</protein>
<feature type="binding site" evidence="5">
    <location>
        <position position="137"/>
    </location>
    <ligand>
        <name>chlorophyll a</name>
        <dbReference type="ChEBI" id="CHEBI:58416"/>
        <label>1</label>
    </ligand>
</feature>
<evidence type="ECO:0000313" key="6">
    <source>
        <dbReference type="EMBL" id="CAD9107164.1"/>
    </source>
</evidence>
<keyword evidence="4" id="KW-0934">Plastid</keyword>
<feature type="binding site" evidence="5">
    <location>
        <position position="244"/>
    </location>
    <ligand>
        <name>chlorophyll a</name>
        <dbReference type="ChEBI" id="CHEBI:58416"/>
        <label>1</label>
    </ligand>
</feature>
<dbReference type="InterPro" id="IPR022796">
    <property type="entry name" value="Chloroa_b-bind"/>
</dbReference>
<feature type="binding site" evidence="5">
    <location>
        <position position="261"/>
    </location>
    <ligand>
        <name>chlorophyll a</name>
        <dbReference type="ChEBI" id="CHEBI:58416"/>
        <label>1</label>
    </ligand>
</feature>
<feature type="binding site" evidence="5">
    <location>
        <position position="140"/>
    </location>
    <ligand>
        <name>chlorophyll a</name>
        <dbReference type="ChEBI" id="CHEBI:58416"/>
        <label>3</label>
    </ligand>
</feature>
<accession>A0A7S1LL38</accession>
<keyword evidence="3" id="KW-0602">Photosynthesis</keyword>
<feature type="binding site" description="axial binding residue" evidence="5">
    <location>
        <position position="217"/>
    </location>
    <ligand>
        <name>chlorophyll a</name>
        <dbReference type="ChEBI" id="CHEBI:58416"/>
        <label>3</label>
    </ligand>
    <ligandPart>
        <name>Mg</name>
        <dbReference type="ChEBI" id="CHEBI:25107"/>
    </ligandPart>
</feature>
<feature type="binding site" description="axial binding residue" evidence="5">
    <location>
        <position position="142"/>
    </location>
    <ligand>
        <name>chlorophyll b</name>
        <dbReference type="ChEBI" id="CHEBI:61721"/>
        <label>1</label>
    </ligand>
    <ligandPart>
        <name>Mg</name>
        <dbReference type="ChEBI" id="CHEBI:25107"/>
    </ligandPart>
</feature>
<proteinExistence type="predicted"/>
<keyword evidence="5" id="KW-0157">Chromophore</keyword>
<sequence length="707" mass="75109">MAARQSSSMALPTAALGAAAFLAVDKAFVPLGAPRAPAALSSTTATSGLPSATNSAAAAAATSIAAAAFAAGAAATARSLATSRSQRSSTARRAEEKVFAAGMIGSESAFSSFDYNFDPLGIAEKCPQFLPWFREAELKHGRICMLAWVGLVVPEAVRIPGPEVCYNASVIEAHNACVGNSSNGQLFQVGPMIQIFGFCGLLEMLTTFPKANQGLTLENAGDYRLGINFLPADADKAKEMKLKELKNGRLAMLAFGGAITQAVLSGNGFPWLYASREAQSNGLSCSVFSASSSTMARGSKVAMGAYKMSKAVPFLPASPALDGYVGEEDGFDPMGVSLAIDIRWLREAELKHGRVSMLATVGWIATDLGMRVPGEAFQVSTLDAHDAMVKFGNMSQMLCWFGYAELFGFLAIIKMMEGKTERVPGDFGIRVGYPQDAKGQYDMQLKELRNGRLAMLAYGGIVTSAVLTQSTWPFFATGARSESSAAFGSGSALCGGLQGANPRGCAVSARALEASKSLPFLPKPQNLSGYAGEEQEFDPLGFSDTFDIRWLREAELKHGRVCMLATVGFAAQQYVTFPGFTATEDSLQAVYTAEPVGWAVLLLFAGYVESSAYGGKITMLDMFEEGREPGNLGFGAKFVANKSAEQTKDIRLKELNNGRLAMLAFSGMVHHNLVVNGPLFPLFPEGWVGPQYTWQLDSVMGGMQNQP</sequence>
<dbReference type="GO" id="GO:0009507">
    <property type="term" value="C:chloroplast"/>
    <property type="evidence" value="ECO:0007669"/>
    <property type="project" value="UniProtKB-SubCell"/>
</dbReference>
<evidence type="ECO:0000256" key="3">
    <source>
        <dbReference type="ARBA" id="ARBA00022531"/>
    </source>
</evidence>
<evidence type="ECO:0000256" key="4">
    <source>
        <dbReference type="ARBA" id="ARBA00022640"/>
    </source>
</evidence>
<feature type="binding site" evidence="5">
    <location>
        <position position="247"/>
    </location>
    <ligand>
        <name>chlorophyll a</name>
        <dbReference type="ChEBI" id="CHEBI:58416"/>
        <label>1</label>
    </ligand>
</feature>
<dbReference type="GO" id="GO:0016020">
    <property type="term" value="C:membrane"/>
    <property type="evidence" value="ECO:0007669"/>
    <property type="project" value="InterPro"/>
</dbReference>
<feature type="binding site" evidence="5">
    <location>
        <position position="243"/>
    </location>
    <ligand>
        <name>chlorophyll a</name>
        <dbReference type="ChEBI" id="CHEBI:58416"/>
        <label>1</label>
    </ligand>
</feature>
<dbReference type="GO" id="GO:0016168">
    <property type="term" value="F:chlorophyll binding"/>
    <property type="evidence" value="ECO:0007669"/>
    <property type="project" value="UniProtKB-KW"/>
</dbReference>
<dbReference type="SUPFAM" id="SSF103511">
    <property type="entry name" value="Chlorophyll a-b binding protein"/>
    <property type="match status" value="3"/>
</dbReference>